<gene>
    <name evidence="2" type="ORF">PLEOSDRAFT_1102612</name>
    <name evidence="1" type="ORF">PLEOSDRAFT_156307</name>
</gene>
<evidence type="ECO:0000313" key="2">
    <source>
        <dbReference type="EMBL" id="KDQ28565.1"/>
    </source>
</evidence>
<proteinExistence type="predicted"/>
<protein>
    <submittedName>
        <fullName evidence="2">Uncharacterized protein</fullName>
    </submittedName>
</protein>
<dbReference type="Proteomes" id="UP000027073">
    <property type="component" value="Unassembled WGS sequence"/>
</dbReference>
<sequence length="89" mass="9741">MPHHIAIGVYNSAIAAFDNKFQQADTIYIVDASVTTAGKVSASVYVFRGGILRATVTFDDDDAKRRREYAGYNGRPCSVLDLPGQYLPL</sequence>
<dbReference type="AlphaFoldDB" id="A0A067NNI4"/>
<reference evidence="2" key="2">
    <citation type="journal article" date="2014" name="Proc. Natl. Acad. Sci. U.S.A.">
        <title>Extensive sampling of basidiomycete genomes demonstrates inadequacy of the white rot/brown rot paradigm for wood decay fungi.</title>
        <authorList>
            <person name="Riley R."/>
            <person name="Salamov A.A."/>
            <person name="Brown D.W."/>
            <person name="Nagy L.G."/>
            <person name="Floudas D."/>
            <person name="Held B.W."/>
            <person name="Levasseur A."/>
            <person name="Lombard V."/>
            <person name="Morin E."/>
            <person name="Otillar R."/>
            <person name="Lindquist E.A."/>
            <person name="Sun H."/>
            <person name="LaButti K.M."/>
            <person name="Schmutz J."/>
            <person name="Jabbour D."/>
            <person name="Luo H."/>
            <person name="Baker S.E."/>
            <person name="Pisabarro A.G."/>
            <person name="Walton J.D."/>
            <person name="Blanchette R.A."/>
            <person name="Henrissat B."/>
            <person name="Martin F."/>
            <person name="Cullen D."/>
            <person name="Hibbett D.S."/>
            <person name="Grigoriev I.V."/>
        </authorList>
    </citation>
    <scope>NUCLEOTIDE SEQUENCE</scope>
    <source>
        <strain evidence="2">PC15</strain>
    </source>
</reference>
<evidence type="ECO:0000313" key="3">
    <source>
        <dbReference type="Proteomes" id="UP000027073"/>
    </source>
</evidence>
<evidence type="ECO:0000313" key="1">
    <source>
        <dbReference type="EMBL" id="KDQ28550.1"/>
    </source>
</evidence>
<reference evidence="3" key="1">
    <citation type="journal article" date="2014" name="Proc. Natl. Acad. Sci. U.S.A.">
        <title>Extensive sampling of basidiomycete genomes demonstrates inadequacy of the white-rot/brown-rot paradigm for wood decay fungi.</title>
        <authorList>
            <person name="Riley R."/>
            <person name="Salamov A.A."/>
            <person name="Brown D.W."/>
            <person name="Nagy L.G."/>
            <person name="Floudas D."/>
            <person name="Held B.W."/>
            <person name="Levasseur A."/>
            <person name="Lombard V."/>
            <person name="Morin E."/>
            <person name="Otillar R."/>
            <person name="Lindquist E.A."/>
            <person name="Sun H."/>
            <person name="LaButti K.M."/>
            <person name="Schmutz J."/>
            <person name="Jabbour D."/>
            <person name="Luo H."/>
            <person name="Baker S.E."/>
            <person name="Pisabarro A.G."/>
            <person name="Walton J.D."/>
            <person name="Blanchette R.A."/>
            <person name="Henrissat B."/>
            <person name="Martin F."/>
            <person name="Cullen D."/>
            <person name="Hibbett D.S."/>
            <person name="Grigoriev I.V."/>
        </authorList>
    </citation>
    <scope>NUCLEOTIDE SEQUENCE [LARGE SCALE GENOMIC DNA]</scope>
    <source>
        <strain evidence="3">PC15</strain>
    </source>
</reference>
<dbReference type="HOGENOM" id="CLU_2455656_0_0_1"/>
<organism evidence="2 3">
    <name type="scientific">Pleurotus ostreatus (strain PC15)</name>
    <name type="common">Oyster mushroom</name>
    <dbReference type="NCBI Taxonomy" id="1137138"/>
    <lineage>
        <taxon>Eukaryota</taxon>
        <taxon>Fungi</taxon>
        <taxon>Dikarya</taxon>
        <taxon>Basidiomycota</taxon>
        <taxon>Agaricomycotina</taxon>
        <taxon>Agaricomycetes</taxon>
        <taxon>Agaricomycetidae</taxon>
        <taxon>Agaricales</taxon>
        <taxon>Pleurotineae</taxon>
        <taxon>Pleurotaceae</taxon>
        <taxon>Pleurotus</taxon>
    </lineage>
</organism>
<name>A0A067NNI4_PLEO1</name>
<dbReference type="OrthoDB" id="10536774at2759"/>
<dbReference type="EMBL" id="KL198007">
    <property type="protein sequence ID" value="KDQ28550.1"/>
    <property type="molecule type" value="Genomic_DNA"/>
</dbReference>
<dbReference type="VEuPathDB" id="FungiDB:PLEOSDRAFT_1102612"/>
<accession>A0A067NNI4</accession>
<dbReference type="EMBL" id="KL198007">
    <property type="protein sequence ID" value="KDQ28565.1"/>
    <property type="molecule type" value="Genomic_DNA"/>
</dbReference>
<dbReference type="VEuPathDB" id="FungiDB:PLEOSDRAFT_156307"/>